<organism evidence="11 12">
    <name type="scientific">Pristionchus mayeri</name>
    <dbReference type="NCBI Taxonomy" id="1317129"/>
    <lineage>
        <taxon>Eukaryota</taxon>
        <taxon>Metazoa</taxon>
        <taxon>Ecdysozoa</taxon>
        <taxon>Nematoda</taxon>
        <taxon>Chromadorea</taxon>
        <taxon>Rhabditida</taxon>
        <taxon>Rhabditina</taxon>
        <taxon>Diplogasteromorpha</taxon>
        <taxon>Diplogasteroidea</taxon>
        <taxon>Neodiplogasteridae</taxon>
        <taxon>Pristionchus</taxon>
    </lineage>
</organism>
<dbReference type="Gene3D" id="3.30.50.10">
    <property type="entry name" value="Erythroid Transcription Factor GATA-1, subunit A"/>
    <property type="match status" value="1"/>
</dbReference>
<protein>
    <recommendedName>
        <fullName evidence="10">Nuclear receptor domain-containing protein</fullName>
    </recommendedName>
</protein>
<feature type="domain" description="Nuclear receptor" evidence="10">
    <location>
        <begin position="10"/>
        <end position="89"/>
    </location>
</feature>
<evidence type="ECO:0000259" key="10">
    <source>
        <dbReference type="PROSITE" id="PS51030"/>
    </source>
</evidence>
<dbReference type="SMART" id="SM00399">
    <property type="entry name" value="ZnF_C4"/>
    <property type="match status" value="1"/>
</dbReference>
<keyword evidence="1" id="KW-0479">Metal-binding</keyword>
<dbReference type="Pfam" id="PF00104">
    <property type="entry name" value="Hormone_recep"/>
    <property type="match status" value="1"/>
</dbReference>
<dbReference type="Pfam" id="PF00105">
    <property type="entry name" value="zf-C4"/>
    <property type="match status" value="1"/>
</dbReference>
<dbReference type="SUPFAM" id="SSF57716">
    <property type="entry name" value="Glucocorticoid receptor-like (DNA-binding domain)"/>
    <property type="match status" value="1"/>
</dbReference>
<sequence length="408" mass="46419">MEPGPSNSVRRKCLICGSLTSSCHLGVDACRACTVFYRRTRNRKTYACRSNTRKCAQDADGALACKRCRFDRFERILKESGAKELMDSAKSVEREAAPMADDAAAAVAASSPEASQHSPSAERLSNTPSISSSTFSSVSPGLRRERPLLDKCKLYYRLLSSMRRNCELSARANGPHPLEMAERDYPIFPATHSALNAATKIALAGVLEFAGNLFPEIEQFSKEEKWKLAVSFFYRYQGFDSCFRAEKRFPNDLDKSFGSYTCYYDYDVIDGFFDCDYVKGSDLEEAKKFMRDTLDLLARPGRQAITRANPDDDEFHAVLVILFWFTDATQVRDEIVHIGEKYKSAVLQDLHAHYREDLGLNDYASRVGQLFTLILHFEGTKDIKEHFEICRMMNIFKDDTFMYQLQKE</sequence>
<dbReference type="GO" id="GO:0005634">
    <property type="term" value="C:nucleus"/>
    <property type="evidence" value="ECO:0007669"/>
    <property type="project" value="TreeGrafter"/>
</dbReference>
<dbReference type="SUPFAM" id="SSF48508">
    <property type="entry name" value="Nuclear receptor ligand-binding domain"/>
    <property type="match status" value="1"/>
</dbReference>
<keyword evidence="12" id="KW-1185">Reference proteome</keyword>
<dbReference type="GO" id="GO:0008270">
    <property type="term" value="F:zinc ion binding"/>
    <property type="evidence" value="ECO:0007669"/>
    <property type="project" value="UniProtKB-KW"/>
</dbReference>
<dbReference type="AlphaFoldDB" id="A0AAN5CL60"/>
<keyword evidence="6" id="KW-0804">Transcription</keyword>
<dbReference type="EMBL" id="BTRK01000004">
    <property type="protein sequence ID" value="GMR46472.1"/>
    <property type="molecule type" value="Genomic_DNA"/>
</dbReference>
<keyword evidence="5" id="KW-0238">DNA-binding</keyword>
<keyword evidence="2" id="KW-0863">Zinc-finger</keyword>
<dbReference type="InterPro" id="IPR000536">
    <property type="entry name" value="Nucl_hrmn_rcpt_lig-bd"/>
</dbReference>
<evidence type="ECO:0000313" key="12">
    <source>
        <dbReference type="Proteomes" id="UP001328107"/>
    </source>
</evidence>
<evidence type="ECO:0000256" key="9">
    <source>
        <dbReference type="SAM" id="MobiDB-lite"/>
    </source>
</evidence>
<evidence type="ECO:0000256" key="5">
    <source>
        <dbReference type="ARBA" id="ARBA00023125"/>
    </source>
</evidence>
<gene>
    <name evidence="11" type="ORF">PMAYCL1PPCAC_16667</name>
</gene>
<evidence type="ECO:0000256" key="4">
    <source>
        <dbReference type="ARBA" id="ARBA00023015"/>
    </source>
</evidence>
<dbReference type="PANTHER" id="PTHR46011:SF6">
    <property type="entry name" value="HIGH ZINC ACTIVATED NUCLEAR RECEPTOR PROTEIN"/>
    <property type="match status" value="1"/>
</dbReference>
<feature type="region of interest" description="Disordered" evidence="9">
    <location>
        <begin position="101"/>
        <end position="141"/>
    </location>
</feature>
<evidence type="ECO:0000313" key="11">
    <source>
        <dbReference type="EMBL" id="GMR46472.1"/>
    </source>
</evidence>
<dbReference type="PANTHER" id="PTHR46011">
    <property type="entry name" value="NUCLEAR HORMONE RECEPTOR FAMILY MEMBER NHR-86-RELATED"/>
    <property type="match status" value="1"/>
</dbReference>
<dbReference type="Gene3D" id="1.10.565.10">
    <property type="entry name" value="Retinoid X Receptor"/>
    <property type="match status" value="1"/>
</dbReference>
<dbReference type="Proteomes" id="UP001328107">
    <property type="component" value="Unassembled WGS sequence"/>
</dbReference>
<proteinExistence type="predicted"/>
<dbReference type="InterPro" id="IPR013088">
    <property type="entry name" value="Znf_NHR/GATA"/>
</dbReference>
<dbReference type="GO" id="GO:0043565">
    <property type="term" value="F:sequence-specific DNA binding"/>
    <property type="evidence" value="ECO:0007669"/>
    <property type="project" value="InterPro"/>
</dbReference>
<comment type="caution">
    <text evidence="11">The sequence shown here is derived from an EMBL/GenBank/DDBJ whole genome shotgun (WGS) entry which is preliminary data.</text>
</comment>
<evidence type="ECO:0000256" key="8">
    <source>
        <dbReference type="ARBA" id="ARBA00023242"/>
    </source>
</evidence>
<dbReference type="InterPro" id="IPR035500">
    <property type="entry name" value="NHR-like_dom_sf"/>
</dbReference>
<dbReference type="GO" id="GO:0003700">
    <property type="term" value="F:DNA-binding transcription factor activity"/>
    <property type="evidence" value="ECO:0007669"/>
    <property type="project" value="InterPro"/>
</dbReference>
<evidence type="ECO:0000256" key="1">
    <source>
        <dbReference type="ARBA" id="ARBA00022723"/>
    </source>
</evidence>
<accession>A0AAN5CL60</accession>
<keyword evidence="7" id="KW-0675">Receptor</keyword>
<evidence type="ECO:0000256" key="7">
    <source>
        <dbReference type="ARBA" id="ARBA00023170"/>
    </source>
</evidence>
<feature type="compositionally biased region" description="Low complexity" evidence="9">
    <location>
        <begin position="101"/>
        <end position="114"/>
    </location>
</feature>
<evidence type="ECO:0000256" key="6">
    <source>
        <dbReference type="ARBA" id="ARBA00023163"/>
    </source>
</evidence>
<dbReference type="PROSITE" id="PS51030">
    <property type="entry name" value="NUCLEAR_REC_DBD_2"/>
    <property type="match status" value="1"/>
</dbReference>
<name>A0AAN5CL60_9BILA</name>
<evidence type="ECO:0000256" key="2">
    <source>
        <dbReference type="ARBA" id="ARBA00022771"/>
    </source>
</evidence>
<reference evidence="12" key="1">
    <citation type="submission" date="2022-10" db="EMBL/GenBank/DDBJ databases">
        <title>Genome assembly of Pristionchus species.</title>
        <authorList>
            <person name="Yoshida K."/>
            <person name="Sommer R.J."/>
        </authorList>
    </citation>
    <scope>NUCLEOTIDE SEQUENCE [LARGE SCALE GENOMIC DNA]</scope>
    <source>
        <strain evidence="12">RS5460</strain>
    </source>
</reference>
<keyword evidence="8" id="KW-0539">Nucleus</keyword>
<evidence type="ECO:0000256" key="3">
    <source>
        <dbReference type="ARBA" id="ARBA00022833"/>
    </source>
</evidence>
<keyword evidence="3" id="KW-0862">Zinc</keyword>
<dbReference type="InterPro" id="IPR001628">
    <property type="entry name" value="Znf_hrmn_rcpt"/>
</dbReference>
<keyword evidence="4" id="KW-0805">Transcription regulation</keyword>
<feature type="compositionally biased region" description="Low complexity" evidence="9">
    <location>
        <begin position="125"/>
        <end position="139"/>
    </location>
</feature>